<feature type="chain" id="PRO_5046880000" description="Opacity protein-like surface antigen" evidence="1">
    <location>
        <begin position="25"/>
        <end position="274"/>
    </location>
</feature>
<proteinExistence type="predicted"/>
<dbReference type="EMBL" id="CP104694">
    <property type="protein sequence ID" value="UXI67904.1"/>
    <property type="molecule type" value="Genomic_DNA"/>
</dbReference>
<feature type="signal peptide" evidence="1">
    <location>
        <begin position="1"/>
        <end position="24"/>
    </location>
</feature>
<evidence type="ECO:0008006" key="4">
    <source>
        <dbReference type="Google" id="ProtNLM"/>
    </source>
</evidence>
<evidence type="ECO:0000313" key="2">
    <source>
        <dbReference type="EMBL" id="UXI67904.1"/>
    </source>
</evidence>
<gene>
    <name evidence="2" type="ORF">N4264_24775</name>
</gene>
<evidence type="ECO:0000256" key="1">
    <source>
        <dbReference type="SAM" id="SignalP"/>
    </source>
</evidence>
<organism evidence="2 3">
    <name type="scientific">Tahibacter amnicola</name>
    <dbReference type="NCBI Taxonomy" id="2976241"/>
    <lineage>
        <taxon>Bacteria</taxon>
        <taxon>Pseudomonadati</taxon>
        <taxon>Pseudomonadota</taxon>
        <taxon>Gammaproteobacteria</taxon>
        <taxon>Lysobacterales</taxon>
        <taxon>Rhodanobacteraceae</taxon>
        <taxon>Tahibacter</taxon>
    </lineage>
</organism>
<dbReference type="SUPFAM" id="SSF56925">
    <property type="entry name" value="OMPA-like"/>
    <property type="match status" value="1"/>
</dbReference>
<sequence>MNHHKKTAIALAFAALGAAAPALADTHPALDRVYVQLGAYLADSNAEARLNGSNGILGTDVSFEDDFGLTDDRVVGRARVGFLIGDSQGIEIDGYRFHRSATRSLDRTINYDGSVFDVDAQVHGSLNLDLASVAWRWWLPAGDRDVFGLGLGAAYYRAEGTVAGEATVNNTHQQVKAGDSVDAWAPLVELGWRHAFSDSLRMYADIAGVKKTNGSISGHIYNFALGAEYYPWENIGFGLEYGAQRIHVVADKSRFDGVLNIDLSGPSAFVKARF</sequence>
<dbReference type="RefSeq" id="WP_261694873.1">
    <property type="nucleotide sequence ID" value="NZ_CP104694.1"/>
</dbReference>
<accession>A0ABY6BDH5</accession>
<evidence type="ECO:0000313" key="3">
    <source>
        <dbReference type="Proteomes" id="UP001064632"/>
    </source>
</evidence>
<keyword evidence="3" id="KW-1185">Reference proteome</keyword>
<keyword evidence="1" id="KW-0732">Signal</keyword>
<reference evidence="2" key="1">
    <citation type="submission" date="2022-09" db="EMBL/GenBank/DDBJ databases">
        <title>Tahibacter sp. nov., isolated from a fresh water.</title>
        <authorList>
            <person name="Baek J.H."/>
            <person name="Lee J.K."/>
            <person name="Kim J.M."/>
            <person name="Jeon C.O."/>
        </authorList>
    </citation>
    <scope>NUCLEOTIDE SEQUENCE</scope>
    <source>
        <strain evidence="2">W38</strain>
    </source>
</reference>
<protein>
    <recommendedName>
        <fullName evidence="4">Opacity protein-like surface antigen</fullName>
    </recommendedName>
</protein>
<name>A0ABY6BDH5_9GAMM</name>
<dbReference type="InterPro" id="IPR011250">
    <property type="entry name" value="OMP/PagP_B-barrel"/>
</dbReference>
<dbReference type="Proteomes" id="UP001064632">
    <property type="component" value="Chromosome"/>
</dbReference>